<evidence type="ECO:0000313" key="2">
    <source>
        <dbReference type="EMBL" id="MET2829969.1"/>
    </source>
</evidence>
<dbReference type="EMBL" id="JBEWSZ010000001">
    <property type="protein sequence ID" value="MET2829969.1"/>
    <property type="molecule type" value="Genomic_DNA"/>
</dbReference>
<dbReference type="RefSeq" id="WP_354461879.1">
    <property type="nucleotide sequence ID" value="NZ_JBEWSZ010000001.1"/>
</dbReference>
<accession>A0ABV2DJA3</accession>
<dbReference type="InterPro" id="IPR028087">
    <property type="entry name" value="Tad_N"/>
</dbReference>
<reference evidence="2 3" key="1">
    <citation type="submission" date="2024-06" db="EMBL/GenBank/DDBJ databases">
        <authorList>
            <person name="Kim D.-U."/>
        </authorList>
    </citation>
    <scope>NUCLEOTIDE SEQUENCE [LARGE SCALE GENOMIC DNA]</scope>
    <source>
        <strain evidence="2 3">KACC15460</strain>
    </source>
</reference>
<proteinExistence type="predicted"/>
<sequence>MLRLAGKFLTSRSGSLLPIFAVGIIPMIAAVGLSVDYTTAVTDKGSMQDALDAATLAIMTLPPTTTTAARLQSLQDQFKANNGQGTATLNSFTIAADGTTAANTSASYAMPTNFMQVAQISTVQIGVTSSVTKTPSLVQATFKLDKASGWWNKTVYLWGTQFGATTAQKLMQITYTYNGYGDPKGYGTTTAYTVNGSTTTMVQKQVCTTGTLKNLQKSLPTGSVIQTDSYGTTYYCTNTFYPSTGVGAAIDVSQMGQLYLEMDVPSGSPNVLKSNDPTTSNRLFIGSAENNMPEIPAGTTVDIFTAVPCGQTAYQAWEDGGSAVPEDVSQADFFYTVTGKCDFNQRPSQTVLTQ</sequence>
<protein>
    <submittedName>
        <fullName evidence="2">TadE/TadG family type IV pilus assembly protein</fullName>
    </submittedName>
</protein>
<organism evidence="2 3">
    <name type="scientific">Mesorhizobium shangrilense</name>
    <dbReference type="NCBI Taxonomy" id="460060"/>
    <lineage>
        <taxon>Bacteria</taxon>
        <taxon>Pseudomonadati</taxon>
        <taxon>Pseudomonadota</taxon>
        <taxon>Alphaproteobacteria</taxon>
        <taxon>Hyphomicrobiales</taxon>
        <taxon>Phyllobacteriaceae</taxon>
        <taxon>Mesorhizobium</taxon>
    </lineage>
</organism>
<dbReference type="Pfam" id="PF13400">
    <property type="entry name" value="Tad"/>
    <property type="match status" value="1"/>
</dbReference>
<name>A0ABV2DJA3_9HYPH</name>
<feature type="domain" description="Putative Flp pilus-assembly TadG-like N-terminal" evidence="1">
    <location>
        <begin position="14"/>
        <end position="57"/>
    </location>
</feature>
<comment type="caution">
    <text evidence="2">The sequence shown here is derived from an EMBL/GenBank/DDBJ whole genome shotgun (WGS) entry which is preliminary data.</text>
</comment>
<gene>
    <name evidence="2" type="ORF">ABVQ20_23620</name>
</gene>
<dbReference type="Proteomes" id="UP001548832">
    <property type="component" value="Unassembled WGS sequence"/>
</dbReference>
<evidence type="ECO:0000259" key="1">
    <source>
        <dbReference type="Pfam" id="PF13400"/>
    </source>
</evidence>
<evidence type="ECO:0000313" key="3">
    <source>
        <dbReference type="Proteomes" id="UP001548832"/>
    </source>
</evidence>
<keyword evidence="3" id="KW-1185">Reference proteome</keyword>